<keyword evidence="2" id="KW-0560">Oxidoreductase</keyword>
<proteinExistence type="predicted"/>
<protein>
    <recommendedName>
        <fullName evidence="3">NmrA-like domain-containing protein</fullName>
    </recommendedName>
</protein>
<dbReference type="InterPro" id="IPR050608">
    <property type="entry name" value="NmrA-type/Isoflavone_red_sf"/>
</dbReference>
<name>A0ABQ8D084_BRANA</name>
<evidence type="ECO:0000256" key="2">
    <source>
        <dbReference type="ARBA" id="ARBA00023002"/>
    </source>
</evidence>
<evidence type="ECO:0000256" key="1">
    <source>
        <dbReference type="ARBA" id="ARBA00022857"/>
    </source>
</evidence>
<feature type="domain" description="NmrA-like" evidence="3">
    <location>
        <begin position="6"/>
        <end position="295"/>
    </location>
</feature>
<dbReference type="EMBL" id="JAGKQM010000006">
    <property type="protein sequence ID" value="KAH0921921.1"/>
    <property type="molecule type" value="Genomic_DNA"/>
</dbReference>
<reference evidence="4 5" key="1">
    <citation type="submission" date="2021-05" db="EMBL/GenBank/DDBJ databases">
        <title>Genome Assembly of Synthetic Allotetraploid Brassica napus Reveals Homoeologous Exchanges between Subgenomes.</title>
        <authorList>
            <person name="Davis J.T."/>
        </authorList>
    </citation>
    <scope>NUCLEOTIDE SEQUENCE [LARGE SCALE GENOMIC DNA]</scope>
    <source>
        <strain evidence="5">cv. Da-Ae</strain>
        <tissue evidence="4">Seedling</tissue>
    </source>
</reference>
<evidence type="ECO:0000313" key="5">
    <source>
        <dbReference type="Proteomes" id="UP000824890"/>
    </source>
</evidence>
<dbReference type="Proteomes" id="UP000824890">
    <property type="component" value="Unassembled WGS sequence"/>
</dbReference>
<keyword evidence="5" id="KW-1185">Reference proteome</keyword>
<dbReference type="Gene3D" id="3.40.50.720">
    <property type="entry name" value="NAD(P)-binding Rossmann-like Domain"/>
    <property type="match status" value="1"/>
</dbReference>
<dbReference type="InterPro" id="IPR036291">
    <property type="entry name" value="NAD(P)-bd_dom_sf"/>
</dbReference>
<dbReference type="InterPro" id="IPR045312">
    <property type="entry name" value="PCBER-like"/>
</dbReference>
<dbReference type="Gene3D" id="3.90.25.10">
    <property type="entry name" value="UDP-galactose 4-epimerase, domain 1"/>
    <property type="match status" value="1"/>
</dbReference>
<evidence type="ECO:0000313" key="4">
    <source>
        <dbReference type="EMBL" id="KAH0921921.1"/>
    </source>
</evidence>
<dbReference type="PANTHER" id="PTHR43349">
    <property type="entry name" value="PINORESINOL REDUCTASE-RELATED"/>
    <property type="match status" value="1"/>
</dbReference>
<gene>
    <name evidence="4" type="ORF">HID58_021939</name>
</gene>
<comment type="caution">
    <text evidence="4">The sequence shown here is derived from an EMBL/GenBank/DDBJ whole genome shotgun (WGS) entry which is preliminary data.</text>
</comment>
<dbReference type="InterPro" id="IPR008030">
    <property type="entry name" value="NmrA-like"/>
</dbReference>
<organism evidence="4 5">
    <name type="scientific">Brassica napus</name>
    <name type="common">Rape</name>
    <dbReference type="NCBI Taxonomy" id="3708"/>
    <lineage>
        <taxon>Eukaryota</taxon>
        <taxon>Viridiplantae</taxon>
        <taxon>Streptophyta</taxon>
        <taxon>Embryophyta</taxon>
        <taxon>Tracheophyta</taxon>
        <taxon>Spermatophyta</taxon>
        <taxon>Magnoliopsida</taxon>
        <taxon>eudicotyledons</taxon>
        <taxon>Gunneridae</taxon>
        <taxon>Pentapetalae</taxon>
        <taxon>rosids</taxon>
        <taxon>malvids</taxon>
        <taxon>Brassicales</taxon>
        <taxon>Brassicaceae</taxon>
        <taxon>Brassiceae</taxon>
        <taxon>Brassica</taxon>
    </lineage>
</organism>
<dbReference type="Pfam" id="PF05368">
    <property type="entry name" value="NmrA"/>
    <property type="match status" value="1"/>
</dbReference>
<dbReference type="PANTHER" id="PTHR43349:SF37">
    <property type="entry name" value="NMRA-LIKE DOMAIN-CONTAINING PROTEIN"/>
    <property type="match status" value="1"/>
</dbReference>
<evidence type="ECO:0000259" key="3">
    <source>
        <dbReference type="Pfam" id="PF05368"/>
    </source>
</evidence>
<keyword evidence="1" id="KW-0521">NADP</keyword>
<dbReference type="SUPFAM" id="SSF51735">
    <property type="entry name" value="NAD(P)-binding Rossmann-fold domains"/>
    <property type="match status" value="1"/>
</dbReference>
<accession>A0ABQ8D084</accession>
<sequence>KKREKMTSKILVIGATGYIGKVFVEGSVKSGHTTFALVRESSLTDPVKAELVQSFKDLGVTILYGSLNEKESLVKAIKQVDVVISALGRTQILDQRFLPSEFGNDVDRTVAIEPALSEFIMKAQIRRAIEAAEIPYTYVVTGCFAGFFIPSLGQCHLRFRTPPTDKVFIYDSGDAKAIINTEEDIVAYTMKAVDDPRTLNKILYVHPPKNIVSQNDMVSLWEGKIGKTLEKTYVSEEELLKSIQEAQHPMDFVMGLIHAVLVQGDLTSFTIDPSVGVEASELYPDVKYTSVDEFLNQFV</sequence>
<dbReference type="CDD" id="cd05259">
    <property type="entry name" value="PCBER_SDR_a"/>
    <property type="match status" value="1"/>
</dbReference>
<feature type="non-terminal residue" evidence="4">
    <location>
        <position position="1"/>
    </location>
</feature>